<dbReference type="EMBL" id="BAAAHH010000011">
    <property type="protein sequence ID" value="GAA0951941.1"/>
    <property type="molecule type" value="Genomic_DNA"/>
</dbReference>
<accession>A0ABP4BPE9</accession>
<reference evidence="3" key="1">
    <citation type="journal article" date="2019" name="Int. J. Syst. Evol. Microbiol.">
        <title>The Global Catalogue of Microorganisms (GCM) 10K type strain sequencing project: providing services to taxonomists for standard genome sequencing and annotation.</title>
        <authorList>
            <consortium name="The Broad Institute Genomics Platform"/>
            <consortium name="The Broad Institute Genome Sequencing Center for Infectious Disease"/>
            <person name="Wu L."/>
            <person name="Ma J."/>
        </authorList>
    </citation>
    <scope>NUCLEOTIDE SEQUENCE [LARGE SCALE GENOMIC DNA]</scope>
    <source>
        <strain evidence="3">JCM 10696</strain>
    </source>
</reference>
<evidence type="ECO:0000256" key="1">
    <source>
        <dbReference type="SAM" id="MobiDB-lite"/>
    </source>
</evidence>
<proteinExistence type="predicted"/>
<evidence type="ECO:0000313" key="3">
    <source>
        <dbReference type="Proteomes" id="UP001500665"/>
    </source>
</evidence>
<evidence type="ECO:0000313" key="2">
    <source>
        <dbReference type="EMBL" id="GAA0951941.1"/>
    </source>
</evidence>
<gene>
    <name evidence="2" type="ORF">GCM10009550_32170</name>
</gene>
<organism evidence="2 3">
    <name type="scientific">Actinocorallia libanotica</name>
    <dbReference type="NCBI Taxonomy" id="46162"/>
    <lineage>
        <taxon>Bacteria</taxon>
        <taxon>Bacillati</taxon>
        <taxon>Actinomycetota</taxon>
        <taxon>Actinomycetes</taxon>
        <taxon>Streptosporangiales</taxon>
        <taxon>Thermomonosporaceae</taxon>
        <taxon>Actinocorallia</taxon>
    </lineage>
</organism>
<dbReference type="Proteomes" id="UP001500665">
    <property type="component" value="Unassembled WGS sequence"/>
</dbReference>
<comment type="caution">
    <text evidence="2">The sequence shown here is derived from an EMBL/GenBank/DDBJ whole genome shotgun (WGS) entry which is preliminary data.</text>
</comment>
<protein>
    <submittedName>
        <fullName evidence="2">Uncharacterized protein</fullName>
    </submittedName>
</protein>
<keyword evidence="3" id="KW-1185">Reference proteome</keyword>
<name>A0ABP4BPE9_9ACTN</name>
<sequence>MPITRAGTRDPDAIGAGAGAADAERRPNAAAPRIEPVPTMNPRRETALNPGLYTVLSLK</sequence>
<feature type="region of interest" description="Disordered" evidence="1">
    <location>
        <begin position="1"/>
        <end position="45"/>
    </location>
</feature>